<keyword evidence="1" id="KW-1133">Transmembrane helix</keyword>
<dbReference type="PANTHER" id="PTHR28080:SF1">
    <property type="entry name" value="PEROXISOMAL BIOGENESIS FACTOR 3"/>
    <property type="match status" value="1"/>
</dbReference>
<dbReference type="GeneID" id="17296279"/>
<dbReference type="AlphaFoldDB" id="L1IUD6"/>
<keyword evidence="1" id="KW-0472">Membrane</keyword>
<reference evidence="2 4" key="1">
    <citation type="journal article" date="2012" name="Nature">
        <title>Algal genomes reveal evolutionary mosaicism and the fate of nucleomorphs.</title>
        <authorList>
            <consortium name="DOE Joint Genome Institute"/>
            <person name="Curtis B.A."/>
            <person name="Tanifuji G."/>
            <person name="Burki F."/>
            <person name="Gruber A."/>
            <person name="Irimia M."/>
            <person name="Maruyama S."/>
            <person name="Arias M.C."/>
            <person name="Ball S.G."/>
            <person name="Gile G.H."/>
            <person name="Hirakawa Y."/>
            <person name="Hopkins J.F."/>
            <person name="Kuo A."/>
            <person name="Rensing S.A."/>
            <person name="Schmutz J."/>
            <person name="Symeonidi A."/>
            <person name="Elias M."/>
            <person name="Eveleigh R.J."/>
            <person name="Herman E.K."/>
            <person name="Klute M.J."/>
            <person name="Nakayama T."/>
            <person name="Obornik M."/>
            <person name="Reyes-Prieto A."/>
            <person name="Armbrust E.V."/>
            <person name="Aves S.J."/>
            <person name="Beiko R.G."/>
            <person name="Coutinho P."/>
            <person name="Dacks J.B."/>
            <person name="Durnford D.G."/>
            <person name="Fast N.M."/>
            <person name="Green B.R."/>
            <person name="Grisdale C.J."/>
            <person name="Hempel F."/>
            <person name="Henrissat B."/>
            <person name="Hoppner M.P."/>
            <person name="Ishida K."/>
            <person name="Kim E."/>
            <person name="Koreny L."/>
            <person name="Kroth P.G."/>
            <person name="Liu Y."/>
            <person name="Malik S.B."/>
            <person name="Maier U.G."/>
            <person name="McRose D."/>
            <person name="Mock T."/>
            <person name="Neilson J.A."/>
            <person name="Onodera N.T."/>
            <person name="Poole A.M."/>
            <person name="Pritham E.J."/>
            <person name="Richards T.A."/>
            <person name="Rocap G."/>
            <person name="Roy S.W."/>
            <person name="Sarai C."/>
            <person name="Schaack S."/>
            <person name="Shirato S."/>
            <person name="Slamovits C.H."/>
            <person name="Spencer D.F."/>
            <person name="Suzuki S."/>
            <person name="Worden A.Z."/>
            <person name="Zauner S."/>
            <person name="Barry K."/>
            <person name="Bell C."/>
            <person name="Bharti A.K."/>
            <person name="Crow J.A."/>
            <person name="Grimwood J."/>
            <person name="Kramer R."/>
            <person name="Lindquist E."/>
            <person name="Lucas S."/>
            <person name="Salamov A."/>
            <person name="McFadden G.I."/>
            <person name="Lane C.E."/>
            <person name="Keeling P.J."/>
            <person name="Gray M.W."/>
            <person name="Grigoriev I.V."/>
            <person name="Archibald J.M."/>
        </authorList>
    </citation>
    <scope>NUCLEOTIDE SEQUENCE</scope>
    <source>
        <strain evidence="2 4">CCMP2712</strain>
    </source>
</reference>
<dbReference type="PaxDb" id="55529-EKX39514"/>
<organism evidence="2">
    <name type="scientific">Guillardia theta (strain CCMP2712)</name>
    <name type="common">Cryptophyte</name>
    <dbReference type="NCBI Taxonomy" id="905079"/>
    <lineage>
        <taxon>Eukaryota</taxon>
        <taxon>Cryptophyceae</taxon>
        <taxon>Pyrenomonadales</taxon>
        <taxon>Geminigeraceae</taxon>
        <taxon>Guillardia</taxon>
    </lineage>
</organism>
<feature type="transmembrane region" description="Helical" evidence="1">
    <location>
        <begin position="79"/>
        <end position="102"/>
    </location>
</feature>
<dbReference type="PANTHER" id="PTHR28080">
    <property type="entry name" value="PEROXISOMAL BIOGENESIS FACTOR 3"/>
    <property type="match status" value="1"/>
</dbReference>
<dbReference type="Proteomes" id="UP000011087">
    <property type="component" value="Unassembled WGS sequence"/>
</dbReference>
<dbReference type="EMBL" id="JH993039">
    <property type="protein sequence ID" value="EKX39514.1"/>
    <property type="molecule type" value="Genomic_DNA"/>
</dbReference>
<accession>L1IUD6</accession>
<dbReference type="OrthoDB" id="10595674at2759"/>
<keyword evidence="4" id="KW-1185">Reference proteome</keyword>
<dbReference type="KEGG" id="gtt:GUITHDRAFT_114480"/>
<proteinExistence type="predicted"/>
<evidence type="ECO:0000313" key="4">
    <source>
        <dbReference type="Proteomes" id="UP000011087"/>
    </source>
</evidence>
<reference evidence="3" key="3">
    <citation type="submission" date="2015-06" db="UniProtKB">
        <authorList>
            <consortium name="EnsemblProtists"/>
        </authorList>
    </citation>
    <scope>IDENTIFICATION</scope>
</reference>
<reference evidence="4" key="2">
    <citation type="submission" date="2012-11" db="EMBL/GenBank/DDBJ databases">
        <authorList>
            <person name="Kuo A."/>
            <person name="Curtis B.A."/>
            <person name="Tanifuji G."/>
            <person name="Burki F."/>
            <person name="Gruber A."/>
            <person name="Irimia M."/>
            <person name="Maruyama S."/>
            <person name="Arias M.C."/>
            <person name="Ball S.G."/>
            <person name="Gile G.H."/>
            <person name="Hirakawa Y."/>
            <person name="Hopkins J.F."/>
            <person name="Rensing S.A."/>
            <person name="Schmutz J."/>
            <person name="Symeonidi A."/>
            <person name="Elias M."/>
            <person name="Eveleigh R.J."/>
            <person name="Herman E.K."/>
            <person name="Klute M.J."/>
            <person name="Nakayama T."/>
            <person name="Obornik M."/>
            <person name="Reyes-Prieto A."/>
            <person name="Armbrust E.V."/>
            <person name="Aves S.J."/>
            <person name="Beiko R.G."/>
            <person name="Coutinho P."/>
            <person name="Dacks J.B."/>
            <person name="Durnford D.G."/>
            <person name="Fast N.M."/>
            <person name="Green B.R."/>
            <person name="Grisdale C."/>
            <person name="Hempe F."/>
            <person name="Henrissat B."/>
            <person name="Hoppner M.P."/>
            <person name="Ishida K.-I."/>
            <person name="Kim E."/>
            <person name="Koreny L."/>
            <person name="Kroth P.G."/>
            <person name="Liu Y."/>
            <person name="Malik S.-B."/>
            <person name="Maier U.G."/>
            <person name="McRose D."/>
            <person name="Mock T."/>
            <person name="Neilson J.A."/>
            <person name="Onodera N.T."/>
            <person name="Poole A.M."/>
            <person name="Pritham E.J."/>
            <person name="Richards T.A."/>
            <person name="Rocap G."/>
            <person name="Roy S.W."/>
            <person name="Sarai C."/>
            <person name="Schaack S."/>
            <person name="Shirato S."/>
            <person name="Slamovits C.H."/>
            <person name="Spencer D.F."/>
            <person name="Suzuki S."/>
            <person name="Worden A.Z."/>
            <person name="Zauner S."/>
            <person name="Barry K."/>
            <person name="Bell C."/>
            <person name="Bharti A.K."/>
            <person name="Crow J.A."/>
            <person name="Grimwood J."/>
            <person name="Kramer R."/>
            <person name="Lindquist E."/>
            <person name="Lucas S."/>
            <person name="Salamov A."/>
            <person name="McFadden G.I."/>
            <person name="Lane C.E."/>
            <person name="Keeling P.J."/>
            <person name="Gray M.W."/>
            <person name="Grigoriev I.V."/>
            <person name="Archibald J.M."/>
        </authorList>
    </citation>
    <scope>NUCLEOTIDE SEQUENCE</scope>
    <source>
        <strain evidence="4">CCMP2712</strain>
    </source>
</reference>
<evidence type="ECO:0000256" key="1">
    <source>
        <dbReference type="SAM" id="Phobius"/>
    </source>
</evidence>
<dbReference type="InterPro" id="IPR006966">
    <property type="entry name" value="Peroxin-3"/>
</dbReference>
<evidence type="ECO:0000313" key="3">
    <source>
        <dbReference type="EnsemblProtists" id="EKX39514"/>
    </source>
</evidence>
<dbReference type="EnsemblProtists" id="EKX39514">
    <property type="protein sequence ID" value="EKX39514"/>
    <property type="gene ID" value="GUITHDRAFT_114480"/>
</dbReference>
<dbReference type="GO" id="GO:0005778">
    <property type="term" value="C:peroxisomal membrane"/>
    <property type="evidence" value="ECO:0007669"/>
    <property type="project" value="InterPro"/>
</dbReference>
<dbReference type="GO" id="GO:0045046">
    <property type="term" value="P:protein import into peroxisome membrane"/>
    <property type="evidence" value="ECO:0007669"/>
    <property type="project" value="TreeGrafter"/>
</dbReference>
<gene>
    <name evidence="2" type="ORF">GUITHDRAFT_114480</name>
</gene>
<keyword evidence="1" id="KW-0812">Transmembrane</keyword>
<dbReference type="HOGENOM" id="CLU_820030_0_0_1"/>
<name>L1IUD6_GUITC</name>
<protein>
    <submittedName>
        <fullName evidence="2 3">Uncharacterized protein</fullName>
    </submittedName>
</protein>
<dbReference type="GO" id="GO:0030674">
    <property type="term" value="F:protein-macromolecule adaptor activity"/>
    <property type="evidence" value="ECO:0007669"/>
    <property type="project" value="TreeGrafter"/>
</dbReference>
<evidence type="ECO:0000313" key="2">
    <source>
        <dbReference type="EMBL" id="EKX39514.1"/>
    </source>
</evidence>
<dbReference type="RefSeq" id="XP_005826494.1">
    <property type="nucleotide sequence ID" value="XM_005826437.1"/>
</dbReference>
<sequence length="339" mass="39021">MRHFPVKRMIVMASKMKERISDEVESMLASGDGKRLVMAALKEIKRELSTLIDVQAKQNMVKEVARDDLQTRLSVYKELAIASITRTLSALYVTAIVQLVIYTQVFQLLRLKRMGKAPHELVQRKYLSMMKYFAIACGQVNFLQSVVEKVERGVTLYYDRVNHGEMYDEEKVEEMLKFVRRETETDENDWIIMLLRDLSNSYVAECLNPDDAANSAEEIMMGVRMENGLSKQLENLAGDFEEILESDVFAETLITVEEKCFQTLGTQLKERVFHSSTELESEPRQVQSVPFLRIVPPFSNMFADVLNAQMDVQLQYGDIVLKSHACKEYFEAIYHAGRP</sequence>